<keyword evidence="2 12" id="KW-0639">Primosome</keyword>
<evidence type="ECO:0000256" key="3">
    <source>
        <dbReference type="ARBA" id="ARBA00022705"/>
    </source>
</evidence>
<evidence type="ECO:0000256" key="11">
    <source>
        <dbReference type="NCBIfam" id="TIGR00665"/>
    </source>
</evidence>
<dbReference type="EC" id="5.6.2.3" evidence="11 12"/>
<keyword evidence="3 12" id="KW-0235">DNA replication</keyword>
<keyword evidence="7 12" id="KW-0067">ATP-binding</keyword>
<dbReference type="InterPro" id="IPR007693">
    <property type="entry name" value="DNA_helicase_DnaB-like_N"/>
</dbReference>
<sequence>MCKVENTYSQLYSLEAEIAVIGGLLLKPDSFNDVEPILSSQDFYIVQYRHIFDAISLFSQKNKAVDILTLSEYFKEKGMLDDIGGFAHLAEIVNGTPSAANVVAYAELVRRYSKQRQYLSLGRFIISEMNKPKNTEQLEELAEKIEKQYTNIALNQTDNGAANLGDIFTEMFIKMEKSALNADPITGTPLGIQTIDELTTGGQGGELIILAARPGMGKTALSLTAAASTLDKFTTQPIFYFSQEMPADQLLQRFMAMKSRVSLQKIRRATELEDEDWGKIANAVHAIQKNWTNRLIIDDEGALTVQRLRSKVRQYCRQYGQPAAIFIDYLQLMRGTGKQENRHLEITHISGALKALAKELGRPIYALSQLNRSLEQRTNKRPVNADLRESGSLEQDADVILFIYRDEIYHPESEAKGLAEIIIGKQRNGPLGKVECRFHGEFSLFENEMNLNGYRYE</sequence>
<name>A0A2M8S0Z4_9PAST</name>
<evidence type="ECO:0000256" key="5">
    <source>
        <dbReference type="ARBA" id="ARBA00022801"/>
    </source>
</evidence>
<keyword evidence="9" id="KW-0413">Isomerase</keyword>
<dbReference type="OrthoDB" id="9773982at2"/>
<dbReference type="GO" id="GO:0003677">
    <property type="term" value="F:DNA binding"/>
    <property type="evidence" value="ECO:0007669"/>
    <property type="project" value="UniProtKB-UniRule"/>
</dbReference>
<dbReference type="CDD" id="cd00984">
    <property type="entry name" value="DnaB_C"/>
    <property type="match status" value="1"/>
</dbReference>
<evidence type="ECO:0000313" key="14">
    <source>
        <dbReference type="EMBL" id="PJG84774.1"/>
    </source>
</evidence>
<comment type="catalytic activity">
    <reaction evidence="10 12">
        <text>ATP + H2O = ADP + phosphate + H(+)</text>
        <dbReference type="Rhea" id="RHEA:13065"/>
        <dbReference type="ChEBI" id="CHEBI:15377"/>
        <dbReference type="ChEBI" id="CHEBI:15378"/>
        <dbReference type="ChEBI" id="CHEBI:30616"/>
        <dbReference type="ChEBI" id="CHEBI:43474"/>
        <dbReference type="ChEBI" id="CHEBI:456216"/>
        <dbReference type="EC" id="5.6.2.3"/>
    </reaction>
</comment>
<dbReference type="RefSeq" id="WP_100289345.1">
    <property type="nucleotide sequence ID" value="NZ_PHHA01000021.1"/>
</dbReference>
<organism evidence="14 15">
    <name type="scientific">Conservatibacter flavescens</name>
    <dbReference type="NCBI Taxonomy" id="28161"/>
    <lineage>
        <taxon>Bacteria</taxon>
        <taxon>Pseudomonadati</taxon>
        <taxon>Pseudomonadota</taxon>
        <taxon>Gammaproteobacteria</taxon>
        <taxon>Pasteurellales</taxon>
        <taxon>Pasteurellaceae</taxon>
        <taxon>Conservatibacter</taxon>
    </lineage>
</organism>
<evidence type="ECO:0000256" key="7">
    <source>
        <dbReference type="ARBA" id="ARBA00022840"/>
    </source>
</evidence>
<dbReference type="PROSITE" id="PS51199">
    <property type="entry name" value="SF4_HELICASE"/>
    <property type="match status" value="1"/>
</dbReference>
<dbReference type="Gene3D" id="1.10.860.10">
    <property type="entry name" value="DNAb Helicase, Chain A"/>
    <property type="match status" value="1"/>
</dbReference>
<dbReference type="GO" id="GO:0005524">
    <property type="term" value="F:ATP binding"/>
    <property type="evidence" value="ECO:0007669"/>
    <property type="project" value="UniProtKB-UniRule"/>
</dbReference>
<feature type="domain" description="SF4 helicase" evidence="13">
    <location>
        <begin position="181"/>
        <end position="452"/>
    </location>
</feature>
<dbReference type="GO" id="GO:1990077">
    <property type="term" value="C:primosome complex"/>
    <property type="evidence" value="ECO:0007669"/>
    <property type="project" value="UniProtKB-UniRule"/>
</dbReference>
<dbReference type="Pfam" id="PF03796">
    <property type="entry name" value="DnaB_C"/>
    <property type="match status" value="1"/>
</dbReference>
<evidence type="ECO:0000256" key="1">
    <source>
        <dbReference type="ARBA" id="ARBA00008428"/>
    </source>
</evidence>
<dbReference type="SUPFAM" id="SSF48024">
    <property type="entry name" value="N-terminal domain of DnaB helicase"/>
    <property type="match status" value="1"/>
</dbReference>
<reference evidence="14 15" key="1">
    <citation type="submission" date="2017-11" db="EMBL/GenBank/DDBJ databases">
        <title>Reclassification of Bisgaard taxon 7 as Conservatibacter flavescens gen. nov., sp. nov.</title>
        <authorList>
            <person name="Christensen H."/>
        </authorList>
    </citation>
    <scope>NUCLEOTIDE SEQUENCE [LARGE SCALE GENOMIC DNA]</scope>
    <source>
        <strain evidence="14 15">7_4</strain>
    </source>
</reference>
<keyword evidence="6 12" id="KW-0347">Helicase</keyword>
<dbReference type="InterPro" id="IPR007694">
    <property type="entry name" value="DNA_helicase_DnaB-like_C"/>
</dbReference>
<keyword evidence="8 12" id="KW-0238">DNA-binding</keyword>
<dbReference type="EMBL" id="PHHA01000021">
    <property type="protein sequence ID" value="PJG84774.1"/>
    <property type="molecule type" value="Genomic_DNA"/>
</dbReference>
<dbReference type="GO" id="GO:0006269">
    <property type="term" value="P:DNA replication, synthesis of primer"/>
    <property type="evidence" value="ECO:0007669"/>
    <property type="project" value="UniProtKB-UniRule"/>
</dbReference>
<dbReference type="AlphaFoldDB" id="A0A2M8S0Z4"/>
<dbReference type="PANTHER" id="PTHR30153">
    <property type="entry name" value="REPLICATIVE DNA HELICASE DNAB"/>
    <property type="match status" value="1"/>
</dbReference>
<keyword evidence="4 12" id="KW-0547">Nucleotide-binding</keyword>
<evidence type="ECO:0000256" key="2">
    <source>
        <dbReference type="ARBA" id="ARBA00022515"/>
    </source>
</evidence>
<dbReference type="PANTHER" id="PTHR30153:SF2">
    <property type="entry name" value="REPLICATIVE DNA HELICASE"/>
    <property type="match status" value="1"/>
</dbReference>
<dbReference type="Gene3D" id="3.40.50.300">
    <property type="entry name" value="P-loop containing nucleotide triphosphate hydrolases"/>
    <property type="match status" value="1"/>
</dbReference>
<comment type="function">
    <text evidence="12">The main replicative DNA helicase, it participates in initiation and elongation during chromosome replication. Travels ahead of the DNA replisome, separating dsDNA into templates for DNA synthesis. A processive ATP-dependent 5'-3' DNA helicase it has DNA-dependent ATPase activity.</text>
</comment>
<accession>A0A2M8S0Z4</accession>
<gene>
    <name evidence="14" type="primary">dnaB</name>
    <name evidence="14" type="ORF">CVP05_09560</name>
</gene>
<dbReference type="Pfam" id="PF00772">
    <property type="entry name" value="DnaB"/>
    <property type="match status" value="1"/>
</dbReference>
<dbReference type="InterPro" id="IPR007692">
    <property type="entry name" value="DNA_helicase_DnaB"/>
</dbReference>
<evidence type="ECO:0000256" key="4">
    <source>
        <dbReference type="ARBA" id="ARBA00022741"/>
    </source>
</evidence>
<dbReference type="SUPFAM" id="SSF52540">
    <property type="entry name" value="P-loop containing nucleoside triphosphate hydrolases"/>
    <property type="match status" value="1"/>
</dbReference>
<dbReference type="GO" id="GO:0005829">
    <property type="term" value="C:cytosol"/>
    <property type="evidence" value="ECO:0007669"/>
    <property type="project" value="TreeGrafter"/>
</dbReference>
<protein>
    <recommendedName>
        <fullName evidence="11 12">Replicative DNA helicase</fullName>
        <ecNumber evidence="11 12">5.6.2.3</ecNumber>
    </recommendedName>
</protein>
<dbReference type="GO" id="GO:0016887">
    <property type="term" value="F:ATP hydrolysis activity"/>
    <property type="evidence" value="ECO:0007669"/>
    <property type="project" value="RHEA"/>
</dbReference>
<comment type="similarity">
    <text evidence="1 12">Belongs to the helicase family. DnaB subfamily.</text>
</comment>
<dbReference type="InterPro" id="IPR016136">
    <property type="entry name" value="DNA_helicase_N/primase_C"/>
</dbReference>
<dbReference type="InterPro" id="IPR027417">
    <property type="entry name" value="P-loop_NTPase"/>
</dbReference>
<keyword evidence="5 12" id="KW-0378">Hydrolase</keyword>
<evidence type="ECO:0000259" key="13">
    <source>
        <dbReference type="PROSITE" id="PS51199"/>
    </source>
</evidence>
<evidence type="ECO:0000256" key="6">
    <source>
        <dbReference type="ARBA" id="ARBA00022806"/>
    </source>
</evidence>
<evidence type="ECO:0000313" key="15">
    <source>
        <dbReference type="Proteomes" id="UP000229329"/>
    </source>
</evidence>
<dbReference type="Proteomes" id="UP000229329">
    <property type="component" value="Unassembled WGS sequence"/>
</dbReference>
<evidence type="ECO:0000256" key="8">
    <source>
        <dbReference type="ARBA" id="ARBA00023125"/>
    </source>
</evidence>
<dbReference type="NCBIfam" id="TIGR00665">
    <property type="entry name" value="DnaB"/>
    <property type="match status" value="1"/>
</dbReference>
<proteinExistence type="inferred from homology"/>
<dbReference type="InterPro" id="IPR036185">
    <property type="entry name" value="DNA_heli_DnaB-like_N_sf"/>
</dbReference>
<evidence type="ECO:0000256" key="10">
    <source>
        <dbReference type="ARBA" id="ARBA00048954"/>
    </source>
</evidence>
<evidence type="ECO:0000256" key="9">
    <source>
        <dbReference type="ARBA" id="ARBA00023235"/>
    </source>
</evidence>
<keyword evidence="15" id="KW-1185">Reference proteome</keyword>
<evidence type="ECO:0000256" key="12">
    <source>
        <dbReference type="RuleBase" id="RU362085"/>
    </source>
</evidence>
<dbReference type="GO" id="GO:0043139">
    <property type="term" value="F:5'-3' DNA helicase activity"/>
    <property type="evidence" value="ECO:0007669"/>
    <property type="project" value="UniProtKB-EC"/>
</dbReference>
<comment type="caution">
    <text evidence="14">The sequence shown here is derived from an EMBL/GenBank/DDBJ whole genome shotgun (WGS) entry which is preliminary data.</text>
</comment>